<dbReference type="Proteomes" id="UP000177996">
    <property type="component" value="Unassembled WGS sequence"/>
</dbReference>
<gene>
    <name evidence="8" type="ORF">A3D65_05665</name>
</gene>
<proteinExistence type="predicted"/>
<dbReference type="GO" id="GO:0005886">
    <property type="term" value="C:plasma membrane"/>
    <property type="evidence" value="ECO:0007669"/>
    <property type="project" value="UniProtKB-SubCell"/>
</dbReference>
<evidence type="ECO:0000259" key="7">
    <source>
        <dbReference type="Pfam" id="PF04024"/>
    </source>
</evidence>
<evidence type="ECO:0000313" key="9">
    <source>
        <dbReference type="Proteomes" id="UP000177996"/>
    </source>
</evidence>
<comment type="subcellular location">
    <subcellularLocation>
        <location evidence="1">Cell membrane</location>
        <topology evidence="1">Single-pass membrane protein</topology>
    </subcellularLocation>
</comment>
<dbReference type="PANTHER" id="PTHR33885">
    <property type="entry name" value="PHAGE SHOCK PROTEIN C"/>
    <property type="match status" value="1"/>
</dbReference>
<reference evidence="8 9" key="1">
    <citation type="journal article" date="2016" name="Nat. Commun.">
        <title>Thousands of microbial genomes shed light on interconnected biogeochemical processes in an aquifer system.</title>
        <authorList>
            <person name="Anantharaman K."/>
            <person name="Brown C.T."/>
            <person name="Hug L.A."/>
            <person name="Sharon I."/>
            <person name="Castelle C.J."/>
            <person name="Probst A.J."/>
            <person name="Thomas B.C."/>
            <person name="Singh A."/>
            <person name="Wilkins M.J."/>
            <person name="Karaoz U."/>
            <person name="Brodie E.L."/>
            <person name="Williams K.H."/>
            <person name="Hubbard S.S."/>
            <person name="Banfield J.F."/>
        </authorList>
    </citation>
    <scope>NUCLEOTIDE SEQUENCE [LARGE SCALE GENOMIC DNA]</scope>
</reference>
<evidence type="ECO:0000256" key="4">
    <source>
        <dbReference type="ARBA" id="ARBA00022989"/>
    </source>
</evidence>
<feature type="transmembrane region" description="Helical" evidence="6">
    <location>
        <begin position="33"/>
        <end position="58"/>
    </location>
</feature>
<evidence type="ECO:0000256" key="6">
    <source>
        <dbReference type="SAM" id="Phobius"/>
    </source>
</evidence>
<sequence length="66" mass="7231">MKKLYKNKDTGVASGVFSGLGEWMEVSPGILRLGYVVLAVITGIIPAIFLYIIAHFLIPAKRQNPN</sequence>
<dbReference type="STRING" id="1798661.A3D65_05665"/>
<feature type="domain" description="Phage shock protein PspC N-terminal" evidence="7">
    <location>
        <begin position="2"/>
        <end position="60"/>
    </location>
</feature>
<keyword evidence="2" id="KW-1003">Cell membrane</keyword>
<keyword evidence="3 6" id="KW-0812">Transmembrane</keyword>
<evidence type="ECO:0000256" key="2">
    <source>
        <dbReference type="ARBA" id="ARBA00022475"/>
    </source>
</evidence>
<evidence type="ECO:0000256" key="5">
    <source>
        <dbReference type="ARBA" id="ARBA00023136"/>
    </source>
</evidence>
<comment type="caution">
    <text evidence="8">The sequence shown here is derived from an EMBL/GenBank/DDBJ whole genome shotgun (WGS) entry which is preliminary data.</text>
</comment>
<dbReference type="InterPro" id="IPR052027">
    <property type="entry name" value="PspC"/>
</dbReference>
<evidence type="ECO:0000313" key="8">
    <source>
        <dbReference type="EMBL" id="OGZ08382.1"/>
    </source>
</evidence>
<accession>A0A1G2D4J9</accession>
<dbReference type="EMBL" id="MHLL01000036">
    <property type="protein sequence ID" value="OGZ08382.1"/>
    <property type="molecule type" value="Genomic_DNA"/>
</dbReference>
<organism evidence="8 9">
    <name type="scientific">Candidatus Lloydbacteria bacterium RIFCSPHIGHO2_02_FULL_50_13</name>
    <dbReference type="NCBI Taxonomy" id="1798661"/>
    <lineage>
        <taxon>Bacteria</taxon>
        <taxon>Candidatus Lloydiibacteriota</taxon>
    </lineage>
</organism>
<name>A0A1G2D4J9_9BACT</name>
<dbReference type="AlphaFoldDB" id="A0A1G2D4J9"/>
<dbReference type="PANTHER" id="PTHR33885:SF3">
    <property type="entry name" value="PHAGE SHOCK PROTEIN C"/>
    <property type="match status" value="1"/>
</dbReference>
<protein>
    <recommendedName>
        <fullName evidence="7">Phage shock protein PspC N-terminal domain-containing protein</fullName>
    </recommendedName>
</protein>
<keyword evidence="5 6" id="KW-0472">Membrane</keyword>
<evidence type="ECO:0000256" key="3">
    <source>
        <dbReference type="ARBA" id="ARBA00022692"/>
    </source>
</evidence>
<dbReference type="InterPro" id="IPR007168">
    <property type="entry name" value="Phageshock_PspC_N"/>
</dbReference>
<dbReference type="Pfam" id="PF04024">
    <property type="entry name" value="PspC"/>
    <property type="match status" value="1"/>
</dbReference>
<keyword evidence="4 6" id="KW-1133">Transmembrane helix</keyword>
<evidence type="ECO:0000256" key="1">
    <source>
        <dbReference type="ARBA" id="ARBA00004162"/>
    </source>
</evidence>